<evidence type="ECO:0000256" key="19">
    <source>
        <dbReference type="SAM" id="SignalP"/>
    </source>
</evidence>
<evidence type="ECO:0000256" key="9">
    <source>
        <dbReference type="ARBA" id="ARBA00022777"/>
    </source>
</evidence>
<dbReference type="GO" id="GO:0005524">
    <property type="term" value="F:ATP binding"/>
    <property type="evidence" value="ECO:0007669"/>
    <property type="project" value="UniProtKB-KW"/>
</dbReference>
<evidence type="ECO:0000256" key="12">
    <source>
        <dbReference type="ARBA" id="ARBA00023136"/>
    </source>
</evidence>
<feature type="domain" description="Bulb-type lectin" evidence="21">
    <location>
        <begin position="27"/>
        <end position="148"/>
    </location>
</feature>
<keyword evidence="5" id="KW-0812">Transmembrane</keyword>
<comment type="subcellular location">
    <subcellularLocation>
        <location evidence="1">Membrane</location>
        <topology evidence="1">Single-pass type I membrane protein</topology>
    </subcellularLocation>
</comment>
<dbReference type="FunFam" id="1.10.510.10:FF:000237">
    <property type="entry name" value="G-type lectin S-receptor-like serine/threonine-protein kinase"/>
    <property type="match status" value="1"/>
</dbReference>
<evidence type="ECO:0000313" key="23">
    <source>
        <dbReference type="Proteomes" id="UP000250235"/>
    </source>
</evidence>
<keyword evidence="3" id="KW-0245">EGF-like domain</keyword>
<dbReference type="InterPro" id="IPR036426">
    <property type="entry name" value="Bulb-type_lectin_dom_sf"/>
</dbReference>
<feature type="domain" description="Protein kinase" evidence="20">
    <location>
        <begin position="468"/>
        <end position="759"/>
    </location>
</feature>
<dbReference type="PROSITE" id="PS00108">
    <property type="entry name" value="PROTEIN_KINASE_ST"/>
    <property type="match status" value="1"/>
</dbReference>
<name>A0A2Z7CBJ8_9LAMI</name>
<evidence type="ECO:0000256" key="4">
    <source>
        <dbReference type="ARBA" id="ARBA00022679"/>
    </source>
</evidence>
<dbReference type="PROSITE" id="PS50011">
    <property type="entry name" value="PROTEIN_KINASE_DOM"/>
    <property type="match status" value="1"/>
</dbReference>
<evidence type="ECO:0000313" key="22">
    <source>
        <dbReference type="EMBL" id="KZV44410.1"/>
    </source>
</evidence>
<feature type="chain" id="PRO_5016352829" description="Receptor-like serine/threonine-protein kinase" evidence="19">
    <location>
        <begin position="25"/>
        <end position="760"/>
    </location>
</feature>
<dbReference type="EMBL" id="KQ997007">
    <property type="protein sequence ID" value="KZV44410.1"/>
    <property type="molecule type" value="Genomic_DNA"/>
</dbReference>
<dbReference type="GO" id="GO:0030246">
    <property type="term" value="F:carbohydrate binding"/>
    <property type="evidence" value="ECO:0007669"/>
    <property type="project" value="UniProtKB-KW"/>
</dbReference>
<keyword evidence="12" id="KW-0472">Membrane</keyword>
<evidence type="ECO:0000256" key="17">
    <source>
        <dbReference type="ARBA" id="ARBA00048679"/>
    </source>
</evidence>
<evidence type="ECO:0000259" key="21">
    <source>
        <dbReference type="PROSITE" id="PS50927"/>
    </source>
</evidence>
<evidence type="ECO:0000256" key="10">
    <source>
        <dbReference type="ARBA" id="ARBA00022840"/>
    </source>
</evidence>
<evidence type="ECO:0000256" key="13">
    <source>
        <dbReference type="ARBA" id="ARBA00023157"/>
    </source>
</evidence>
<keyword evidence="2 18" id="KW-0723">Serine/threonine-protein kinase</keyword>
<dbReference type="InterPro" id="IPR024171">
    <property type="entry name" value="SRK-like_kinase"/>
</dbReference>
<keyword evidence="23" id="KW-1185">Reference proteome</keyword>
<protein>
    <recommendedName>
        <fullName evidence="18">Receptor-like serine/threonine-protein kinase</fullName>
        <ecNumber evidence="18">2.7.11.1</ecNumber>
    </recommendedName>
</protein>
<proteinExistence type="inferred from homology"/>
<keyword evidence="8 18" id="KW-0547">Nucleotide-binding</keyword>
<keyword evidence="9 18" id="KW-0418">Kinase</keyword>
<dbReference type="Proteomes" id="UP000250235">
    <property type="component" value="Unassembled WGS sequence"/>
</dbReference>
<dbReference type="InterPro" id="IPR008271">
    <property type="entry name" value="Ser/Thr_kinase_AS"/>
</dbReference>
<keyword evidence="13" id="KW-1015">Disulfide bond</keyword>
<evidence type="ECO:0000256" key="6">
    <source>
        <dbReference type="ARBA" id="ARBA00022729"/>
    </source>
</evidence>
<keyword evidence="15" id="KW-0325">Glycoprotein</keyword>
<evidence type="ECO:0000256" key="18">
    <source>
        <dbReference type="PIRNR" id="PIRNR000641"/>
    </source>
</evidence>
<keyword evidence="4 18" id="KW-0808">Transferase</keyword>
<dbReference type="InterPro" id="IPR011009">
    <property type="entry name" value="Kinase-like_dom_sf"/>
</dbReference>
<comment type="catalytic activity">
    <reaction evidence="17 18">
        <text>L-seryl-[protein] + ATP = O-phospho-L-seryl-[protein] + ADP + H(+)</text>
        <dbReference type="Rhea" id="RHEA:17989"/>
        <dbReference type="Rhea" id="RHEA-COMP:9863"/>
        <dbReference type="Rhea" id="RHEA-COMP:11604"/>
        <dbReference type="ChEBI" id="CHEBI:15378"/>
        <dbReference type="ChEBI" id="CHEBI:29999"/>
        <dbReference type="ChEBI" id="CHEBI:30616"/>
        <dbReference type="ChEBI" id="CHEBI:83421"/>
        <dbReference type="ChEBI" id="CHEBI:456216"/>
        <dbReference type="EC" id="2.7.11.1"/>
    </reaction>
</comment>
<evidence type="ECO:0000256" key="7">
    <source>
        <dbReference type="ARBA" id="ARBA00022734"/>
    </source>
</evidence>
<feature type="signal peptide" evidence="19">
    <location>
        <begin position="1"/>
        <end position="24"/>
    </location>
</feature>
<evidence type="ECO:0000256" key="5">
    <source>
        <dbReference type="ARBA" id="ARBA00022692"/>
    </source>
</evidence>
<evidence type="ECO:0000256" key="15">
    <source>
        <dbReference type="ARBA" id="ARBA00023180"/>
    </source>
</evidence>
<comment type="catalytic activity">
    <reaction evidence="16 18">
        <text>L-threonyl-[protein] + ATP = O-phospho-L-threonyl-[protein] + ADP + H(+)</text>
        <dbReference type="Rhea" id="RHEA:46608"/>
        <dbReference type="Rhea" id="RHEA-COMP:11060"/>
        <dbReference type="Rhea" id="RHEA-COMP:11605"/>
        <dbReference type="ChEBI" id="CHEBI:15378"/>
        <dbReference type="ChEBI" id="CHEBI:30013"/>
        <dbReference type="ChEBI" id="CHEBI:30616"/>
        <dbReference type="ChEBI" id="CHEBI:61977"/>
        <dbReference type="ChEBI" id="CHEBI:456216"/>
        <dbReference type="EC" id="2.7.11.1"/>
    </reaction>
</comment>
<comment type="similarity">
    <text evidence="18">Belongs to the protein kinase superfamily. Ser/Thr protein kinase family.</text>
</comment>
<keyword evidence="7" id="KW-0430">Lectin</keyword>
<accession>A0A2Z7CBJ8</accession>
<dbReference type="CDD" id="cd01098">
    <property type="entry name" value="PAN_AP_plant"/>
    <property type="match status" value="1"/>
</dbReference>
<dbReference type="GO" id="GO:0016020">
    <property type="term" value="C:membrane"/>
    <property type="evidence" value="ECO:0007669"/>
    <property type="project" value="UniProtKB-SubCell"/>
</dbReference>
<dbReference type="Gene3D" id="3.30.200.20">
    <property type="entry name" value="Phosphorylase Kinase, domain 1"/>
    <property type="match status" value="1"/>
</dbReference>
<reference evidence="22 23" key="1">
    <citation type="journal article" date="2015" name="Proc. Natl. Acad. Sci. U.S.A.">
        <title>The resurrection genome of Boea hygrometrica: A blueprint for survival of dehydration.</title>
        <authorList>
            <person name="Xiao L."/>
            <person name="Yang G."/>
            <person name="Zhang L."/>
            <person name="Yang X."/>
            <person name="Zhao S."/>
            <person name="Ji Z."/>
            <person name="Zhou Q."/>
            <person name="Hu M."/>
            <person name="Wang Y."/>
            <person name="Chen M."/>
            <person name="Xu Y."/>
            <person name="Jin H."/>
            <person name="Xiao X."/>
            <person name="Hu G."/>
            <person name="Bao F."/>
            <person name="Hu Y."/>
            <person name="Wan P."/>
            <person name="Li L."/>
            <person name="Deng X."/>
            <person name="Kuang T."/>
            <person name="Xiang C."/>
            <person name="Zhu J.K."/>
            <person name="Oliver M.J."/>
            <person name="He Y."/>
        </authorList>
    </citation>
    <scope>NUCLEOTIDE SEQUENCE [LARGE SCALE GENOMIC DNA]</scope>
    <source>
        <strain evidence="23">cv. XS01</strain>
    </source>
</reference>
<dbReference type="SUPFAM" id="SSF56112">
    <property type="entry name" value="Protein kinase-like (PK-like)"/>
    <property type="match status" value="1"/>
</dbReference>
<evidence type="ECO:0000256" key="14">
    <source>
        <dbReference type="ARBA" id="ARBA00023170"/>
    </source>
</evidence>
<dbReference type="FunFam" id="2.90.10.10:FF:000013">
    <property type="entry name" value="G-type lectin S-receptor-like serine/threonine-protein kinase LECRK1"/>
    <property type="match status" value="1"/>
</dbReference>
<dbReference type="PROSITE" id="PS50927">
    <property type="entry name" value="BULB_LECTIN"/>
    <property type="match status" value="1"/>
</dbReference>
<dbReference type="GO" id="GO:0004674">
    <property type="term" value="F:protein serine/threonine kinase activity"/>
    <property type="evidence" value="ECO:0007669"/>
    <property type="project" value="UniProtKB-KW"/>
</dbReference>
<dbReference type="CDD" id="cd14066">
    <property type="entry name" value="STKc_IRAK"/>
    <property type="match status" value="1"/>
</dbReference>
<evidence type="ECO:0000259" key="20">
    <source>
        <dbReference type="PROSITE" id="PS50011"/>
    </source>
</evidence>
<evidence type="ECO:0000256" key="3">
    <source>
        <dbReference type="ARBA" id="ARBA00022536"/>
    </source>
</evidence>
<dbReference type="AlphaFoldDB" id="A0A2Z7CBJ8"/>
<evidence type="ECO:0000256" key="11">
    <source>
        <dbReference type="ARBA" id="ARBA00022989"/>
    </source>
</evidence>
<organism evidence="22 23">
    <name type="scientific">Dorcoceras hygrometricum</name>
    <dbReference type="NCBI Taxonomy" id="472368"/>
    <lineage>
        <taxon>Eukaryota</taxon>
        <taxon>Viridiplantae</taxon>
        <taxon>Streptophyta</taxon>
        <taxon>Embryophyta</taxon>
        <taxon>Tracheophyta</taxon>
        <taxon>Spermatophyta</taxon>
        <taxon>Magnoliopsida</taxon>
        <taxon>eudicotyledons</taxon>
        <taxon>Gunneridae</taxon>
        <taxon>Pentapetalae</taxon>
        <taxon>asterids</taxon>
        <taxon>lamiids</taxon>
        <taxon>Lamiales</taxon>
        <taxon>Gesneriaceae</taxon>
        <taxon>Didymocarpoideae</taxon>
        <taxon>Trichosporeae</taxon>
        <taxon>Loxocarpinae</taxon>
        <taxon>Dorcoceras</taxon>
    </lineage>
</organism>
<dbReference type="PANTHER" id="PTHR47976:SF108">
    <property type="entry name" value="G-TYPE LECTIN S-RECEPTOR-LIKE SERINE_THREONINE-PROTEIN KINASE LECRK1"/>
    <property type="match status" value="1"/>
</dbReference>
<dbReference type="Pfam" id="PF01453">
    <property type="entry name" value="B_lectin"/>
    <property type="match status" value="1"/>
</dbReference>
<dbReference type="InterPro" id="IPR000719">
    <property type="entry name" value="Prot_kinase_dom"/>
</dbReference>
<dbReference type="EC" id="2.7.11.1" evidence="18"/>
<keyword evidence="11" id="KW-1133">Transmembrane helix</keyword>
<dbReference type="SMART" id="SM00220">
    <property type="entry name" value="S_TKc"/>
    <property type="match status" value="1"/>
</dbReference>
<dbReference type="OrthoDB" id="1930390at2759"/>
<sequence>MAFPFLSIVLLFTPSILLPSSSIAQRHSNVTSGSFLTADNTNSSWISSSGEFAFGFQRIVPEGGYLLSIWFDKITEKTIVWSANRDSPSEEGSRIQLFADGRFELHGPRGDLIWNVARRGGVAYAAMLDSGNFVLALNTGDIVWQSFDHPTDTLLPTQILERGSSLVSTYSETNFSTGRFVFRENDGTLALQSKNFPMDNNVYQYWKTGNTDPGYKLVFNQSGYIFLAANNGSILEELSNSGVSADRTYQRAILEYDGVFRHYVYPKFADSTDGRMMKWSILDFFPQNICTLFNGAMSWGACGFNSFCSAGDDEERPICSCPDGYSPTDSNIRMSGCKPNFFMHNCDRQSEESQLFRFHEILNTDFTGGDYMGYRSMEEDQCRRACLDDCFCAAVVYEGRNCWKKRFPLANGRKSPSFSGKILIKIRKDNTTQVASSGGKPSTIDPYSNLPGVHLRSFSFGELQEATNGFKEELGSGACSTVYKGAVKDESDDKVIAVKKLNKISAEAEKEFKAEVSSISRTNHKNLVKLLGYCEEGQNRLLVYEFMTNGSLASFLFQKPKPSWYSRVQIALATAKGLCYLHQECSTQIIHCDIKPQNILLDESLTAKISDFGLAKLLRTDQTKTTTAIRGTRGYVAPEWYRNMPITSKVDVYSFGILLLEIVCCRRKVERHGEHDESVVILVEWAYDCYASGRLKSLVDDDDDDDDVIRDIERFEKFVMIGIWCVQDDPSLRPNMKRVLHMLEGAIQVPNPPHPESFIT</sequence>
<dbReference type="CDD" id="cd00028">
    <property type="entry name" value="B_lectin"/>
    <property type="match status" value="1"/>
</dbReference>
<dbReference type="PANTHER" id="PTHR47976">
    <property type="entry name" value="G-TYPE LECTIN S-RECEPTOR-LIKE SERINE/THREONINE-PROTEIN KINASE SD2-5"/>
    <property type="match status" value="1"/>
</dbReference>
<dbReference type="FunFam" id="3.30.200.20:FF:000059">
    <property type="entry name" value="S-receptor-like serine/threonine-protein kinase"/>
    <property type="match status" value="1"/>
</dbReference>
<gene>
    <name evidence="22" type="ORF">F511_37778</name>
</gene>
<dbReference type="SMART" id="SM00108">
    <property type="entry name" value="B_lectin"/>
    <property type="match status" value="1"/>
</dbReference>
<dbReference type="InterPro" id="IPR001480">
    <property type="entry name" value="Bulb-type_lectin_dom"/>
</dbReference>
<evidence type="ECO:0000256" key="8">
    <source>
        <dbReference type="ARBA" id="ARBA00022741"/>
    </source>
</evidence>
<dbReference type="Gene3D" id="2.90.10.10">
    <property type="entry name" value="Bulb-type lectin domain"/>
    <property type="match status" value="2"/>
</dbReference>
<evidence type="ECO:0000256" key="2">
    <source>
        <dbReference type="ARBA" id="ARBA00022527"/>
    </source>
</evidence>
<dbReference type="SUPFAM" id="SSF51110">
    <property type="entry name" value="alpha-D-mannose-specific plant lectins"/>
    <property type="match status" value="1"/>
</dbReference>
<keyword evidence="6 19" id="KW-0732">Signal</keyword>
<keyword evidence="14 22" id="KW-0675">Receptor</keyword>
<dbReference type="GO" id="GO:0106310">
    <property type="term" value="F:protein serine kinase activity"/>
    <property type="evidence" value="ECO:0007669"/>
    <property type="project" value="RHEA"/>
</dbReference>
<dbReference type="Pfam" id="PF00069">
    <property type="entry name" value="Pkinase"/>
    <property type="match status" value="1"/>
</dbReference>
<dbReference type="Gene3D" id="1.10.510.10">
    <property type="entry name" value="Transferase(Phosphotransferase) domain 1"/>
    <property type="match status" value="1"/>
</dbReference>
<dbReference type="InterPro" id="IPR051343">
    <property type="entry name" value="G-type_lectin_kinases/EP1-like"/>
</dbReference>
<evidence type="ECO:0000256" key="16">
    <source>
        <dbReference type="ARBA" id="ARBA00047899"/>
    </source>
</evidence>
<evidence type="ECO:0000256" key="1">
    <source>
        <dbReference type="ARBA" id="ARBA00004479"/>
    </source>
</evidence>
<dbReference type="PIRSF" id="PIRSF000641">
    <property type="entry name" value="SRK"/>
    <property type="match status" value="1"/>
</dbReference>
<keyword evidence="10 18" id="KW-0067">ATP-binding</keyword>